<proteinExistence type="predicted"/>
<dbReference type="EMBL" id="JTDF01013596">
    <property type="protein sequence ID" value="KAF8563199.1"/>
    <property type="molecule type" value="Genomic_DNA"/>
</dbReference>
<evidence type="ECO:0000313" key="1">
    <source>
        <dbReference type="EMBL" id="KAF8563199.1"/>
    </source>
</evidence>
<evidence type="ECO:0000313" key="2">
    <source>
        <dbReference type="Proteomes" id="UP000699462"/>
    </source>
</evidence>
<sequence>MVTLLLPGHTADDSSSVVRVPRHTNATKFHGEVGRQNVHLKRCHLVASVLEGGPLESKTGQTSVIRDKIFSCTS</sequence>
<dbReference type="Proteomes" id="UP000699462">
    <property type="component" value="Unassembled WGS sequence"/>
</dbReference>
<name>A0A8T0D5S4_9TREM</name>
<dbReference type="AlphaFoldDB" id="A0A8T0D5S4"/>
<protein>
    <submittedName>
        <fullName evidence="1">Uncharacterized protein</fullName>
    </submittedName>
</protein>
<comment type="caution">
    <text evidence="1">The sequence shown here is derived from an EMBL/GenBank/DDBJ whole genome shotgun (WGS) entry which is preliminary data.</text>
</comment>
<organism evidence="1 2">
    <name type="scientific">Paragonimus westermani</name>
    <dbReference type="NCBI Taxonomy" id="34504"/>
    <lineage>
        <taxon>Eukaryota</taxon>
        <taxon>Metazoa</taxon>
        <taxon>Spiralia</taxon>
        <taxon>Lophotrochozoa</taxon>
        <taxon>Platyhelminthes</taxon>
        <taxon>Trematoda</taxon>
        <taxon>Digenea</taxon>
        <taxon>Plagiorchiida</taxon>
        <taxon>Troglotremata</taxon>
        <taxon>Troglotrematidae</taxon>
        <taxon>Paragonimus</taxon>
    </lineage>
</organism>
<reference evidence="1 2" key="1">
    <citation type="submission" date="2019-07" db="EMBL/GenBank/DDBJ databases">
        <title>Annotation for the trematode Paragonimus westermani.</title>
        <authorList>
            <person name="Choi Y.-J."/>
        </authorList>
    </citation>
    <scope>NUCLEOTIDE SEQUENCE [LARGE SCALE GENOMIC DNA]</scope>
    <source>
        <strain evidence="1">180907_Pwestermani</strain>
    </source>
</reference>
<accession>A0A8T0D5S4</accession>
<keyword evidence="2" id="KW-1185">Reference proteome</keyword>
<gene>
    <name evidence="1" type="ORF">P879_11334</name>
</gene>